<keyword evidence="5 9" id="KW-0028">Amino-acid biosynthesis</keyword>
<proteinExistence type="inferred from homology"/>
<dbReference type="GO" id="GO:0004640">
    <property type="term" value="F:phosphoribosylanthranilate isomerase activity"/>
    <property type="evidence" value="ECO:0007669"/>
    <property type="project" value="UniProtKB-UniRule"/>
</dbReference>
<keyword evidence="7 9" id="KW-0057">Aromatic amino acid biosynthesis</keyword>
<dbReference type="Proteomes" id="UP000318102">
    <property type="component" value="Unassembled WGS sequence"/>
</dbReference>
<dbReference type="RefSeq" id="WP_144988804.1">
    <property type="nucleotide sequence ID" value="NZ_VNJK01000001.1"/>
</dbReference>
<dbReference type="Gene3D" id="3.20.20.70">
    <property type="entry name" value="Aldolase class I"/>
    <property type="match status" value="1"/>
</dbReference>
<dbReference type="InterPro" id="IPR013785">
    <property type="entry name" value="Aldolase_TIM"/>
</dbReference>
<dbReference type="OrthoDB" id="9786954at2"/>
<dbReference type="GO" id="GO:0000162">
    <property type="term" value="P:L-tryptophan biosynthetic process"/>
    <property type="evidence" value="ECO:0007669"/>
    <property type="project" value="UniProtKB-UniRule"/>
</dbReference>
<evidence type="ECO:0000256" key="1">
    <source>
        <dbReference type="ARBA" id="ARBA00001164"/>
    </source>
</evidence>
<name>A0A559IZ64_9BACL</name>
<evidence type="ECO:0000256" key="7">
    <source>
        <dbReference type="ARBA" id="ARBA00023141"/>
    </source>
</evidence>
<dbReference type="CDD" id="cd00405">
    <property type="entry name" value="PRAI"/>
    <property type="match status" value="1"/>
</dbReference>
<dbReference type="HAMAP" id="MF_00135">
    <property type="entry name" value="PRAI"/>
    <property type="match status" value="1"/>
</dbReference>
<comment type="similarity">
    <text evidence="9">Belongs to the TrpF family.</text>
</comment>
<dbReference type="PANTHER" id="PTHR42894:SF1">
    <property type="entry name" value="N-(5'-PHOSPHORIBOSYL)ANTHRANILATE ISOMERASE"/>
    <property type="match status" value="1"/>
</dbReference>
<dbReference type="PANTHER" id="PTHR42894">
    <property type="entry name" value="N-(5'-PHOSPHORIBOSYL)ANTHRANILATE ISOMERASE"/>
    <property type="match status" value="1"/>
</dbReference>
<keyword evidence="12" id="KW-1185">Reference proteome</keyword>
<accession>A0A559IZ64</accession>
<evidence type="ECO:0000256" key="8">
    <source>
        <dbReference type="ARBA" id="ARBA00023235"/>
    </source>
</evidence>
<dbReference type="InterPro" id="IPR011060">
    <property type="entry name" value="RibuloseP-bd_barrel"/>
</dbReference>
<evidence type="ECO:0000256" key="3">
    <source>
        <dbReference type="ARBA" id="ARBA00012572"/>
    </source>
</evidence>
<organism evidence="11 12">
    <name type="scientific">Paenibacillus agilis</name>
    <dbReference type="NCBI Taxonomy" id="3020863"/>
    <lineage>
        <taxon>Bacteria</taxon>
        <taxon>Bacillati</taxon>
        <taxon>Bacillota</taxon>
        <taxon>Bacilli</taxon>
        <taxon>Bacillales</taxon>
        <taxon>Paenibacillaceae</taxon>
        <taxon>Paenibacillus</taxon>
    </lineage>
</organism>
<keyword evidence="6 9" id="KW-0822">Tryptophan biosynthesis</keyword>
<dbReference type="EMBL" id="VNJK01000001">
    <property type="protein sequence ID" value="TVX92897.1"/>
    <property type="molecule type" value="Genomic_DNA"/>
</dbReference>
<dbReference type="UniPathway" id="UPA00035">
    <property type="reaction ID" value="UER00042"/>
</dbReference>
<evidence type="ECO:0000256" key="5">
    <source>
        <dbReference type="ARBA" id="ARBA00022605"/>
    </source>
</evidence>
<dbReference type="AlphaFoldDB" id="A0A559IZ64"/>
<evidence type="ECO:0000256" key="6">
    <source>
        <dbReference type="ARBA" id="ARBA00022822"/>
    </source>
</evidence>
<evidence type="ECO:0000313" key="11">
    <source>
        <dbReference type="EMBL" id="TVX92897.1"/>
    </source>
</evidence>
<comment type="pathway">
    <text evidence="2 9">Amino-acid biosynthesis; L-tryptophan biosynthesis; L-tryptophan from chorismate: step 3/5.</text>
</comment>
<keyword evidence="8 9" id="KW-0413">Isomerase</keyword>
<comment type="catalytic activity">
    <reaction evidence="1 9">
        <text>N-(5-phospho-beta-D-ribosyl)anthranilate = 1-(2-carboxyphenylamino)-1-deoxy-D-ribulose 5-phosphate</text>
        <dbReference type="Rhea" id="RHEA:21540"/>
        <dbReference type="ChEBI" id="CHEBI:18277"/>
        <dbReference type="ChEBI" id="CHEBI:58613"/>
        <dbReference type="EC" id="5.3.1.24"/>
    </reaction>
</comment>
<gene>
    <name evidence="9" type="primary">trpF</name>
    <name evidence="11" type="ORF">FPZ44_07420</name>
</gene>
<comment type="caution">
    <text evidence="11">The sequence shown here is derived from an EMBL/GenBank/DDBJ whole genome shotgun (WGS) entry which is preliminary data.</text>
</comment>
<dbReference type="SUPFAM" id="SSF51366">
    <property type="entry name" value="Ribulose-phoshate binding barrel"/>
    <property type="match status" value="1"/>
</dbReference>
<evidence type="ECO:0000256" key="4">
    <source>
        <dbReference type="ARBA" id="ARBA00022272"/>
    </source>
</evidence>
<protein>
    <recommendedName>
        <fullName evidence="4 9">N-(5'-phosphoribosyl)anthranilate isomerase</fullName>
        <shortName evidence="9">PRAI</shortName>
        <ecNumber evidence="3 9">5.3.1.24</ecNumber>
    </recommendedName>
</protein>
<evidence type="ECO:0000259" key="10">
    <source>
        <dbReference type="Pfam" id="PF00697"/>
    </source>
</evidence>
<dbReference type="EC" id="5.3.1.24" evidence="3 9"/>
<evidence type="ECO:0000313" key="12">
    <source>
        <dbReference type="Proteomes" id="UP000318102"/>
    </source>
</evidence>
<reference evidence="11 12" key="1">
    <citation type="submission" date="2019-07" db="EMBL/GenBank/DDBJ databases">
        <authorList>
            <person name="Kim J."/>
        </authorList>
    </citation>
    <scope>NUCLEOTIDE SEQUENCE [LARGE SCALE GENOMIC DNA]</scope>
    <source>
        <strain evidence="11 12">N4</strain>
    </source>
</reference>
<evidence type="ECO:0000256" key="9">
    <source>
        <dbReference type="HAMAP-Rule" id="MF_00135"/>
    </source>
</evidence>
<feature type="domain" description="N-(5'phosphoribosyl) anthranilate isomerase (PRAI)" evidence="10">
    <location>
        <begin position="3"/>
        <end position="219"/>
    </location>
</feature>
<evidence type="ECO:0000256" key="2">
    <source>
        <dbReference type="ARBA" id="ARBA00004664"/>
    </source>
</evidence>
<sequence>MNVKICGMTSLEMTRDVIAYNPDHIGFVFAKSRRQVSPDAVQWILNQLQEEQVRIPHTVGVFAHVDTELLKPVIQSCTVQALQFHANDQLDKCRWVKENSNMNVWLTLPISNVDRIDFEDELNHQFERLSTAAPYIDLLLLDTHDPVQGGGSGKVFQWDVIPYYQSRAKQIGVPLYVAGGLNPDNINSLLSRYELDGVDVSSGVETDGSKDMSKVDTFIGRVRQHVRTRRSLPLS</sequence>
<dbReference type="InterPro" id="IPR044643">
    <property type="entry name" value="TrpF_fam"/>
</dbReference>
<dbReference type="Pfam" id="PF00697">
    <property type="entry name" value="PRAI"/>
    <property type="match status" value="1"/>
</dbReference>
<dbReference type="InterPro" id="IPR001240">
    <property type="entry name" value="PRAI_dom"/>
</dbReference>